<name>A0A1I7EHN2_9BURK</name>
<organism evidence="1 2">
    <name type="scientific">Paraburkholderia aspalathi</name>
    <dbReference type="NCBI Taxonomy" id="1324617"/>
    <lineage>
        <taxon>Bacteria</taxon>
        <taxon>Pseudomonadati</taxon>
        <taxon>Pseudomonadota</taxon>
        <taxon>Betaproteobacteria</taxon>
        <taxon>Burkholderiales</taxon>
        <taxon>Burkholderiaceae</taxon>
        <taxon>Paraburkholderia</taxon>
    </lineage>
</organism>
<evidence type="ECO:0000313" key="2">
    <source>
        <dbReference type="Proteomes" id="UP000198844"/>
    </source>
</evidence>
<accession>A0A1I7EHN2</accession>
<reference evidence="1 2" key="1">
    <citation type="submission" date="2016-10" db="EMBL/GenBank/DDBJ databases">
        <authorList>
            <person name="de Groot N.N."/>
        </authorList>
    </citation>
    <scope>NUCLEOTIDE SEQUENCE [LARGE SCALE GENOMIC DNA]</scope>
    <source>
        <strain evidence="1 2">LMG 27731</strain>
    </source>
</reference>
<gene>
    <name evidence="1" type="ORF">SAMN05192563_10215</name>
</gene>
<dbReference type="AlphaFoldDB" id="A0A1I7EHN2"/>
<proteinExistence type="predicted"/>
<protein>
    <submittedName>
        <fullName evidence="1">Uncharacterized protein</fullName>
    </submittedName>
</protein>
<dbReference type="Proteomes" id="UP000198844">
    <property type="component" value="Unassembled WGS sequence"/>
</dbReference>
<evidence type="ECO:0000313" key="1">
    <source>
        <dbReference type="EMBL" id="SFU23440.1"/>
    </source>
</evidence>
<dbReference type="EMBL" id="FPBH01000021">
    <property type="protein sequence ID" value="SFU23440.1"/>
    <property type="molecule type" value="Genomic_DNA"/>
</dbReference>
<sequence>MPCALKARQQARLLSGVTIAGELGARFAIEQVIFVAALRLSTDNEIVIGKKYLERQTRVCARRQSMRGKRASLTFSMVWRAHTRFGWTGNVSLEALSRCRGHTRGTLTGPHVIP</sequence>